<sequence length="731" mass="84662">MTMHLELEEAFNMGLSMPEVFELFTKHHSGPEEERIDIHSSARLDKESVHTDGAFWDDWRPLFRRLPESFGVNEPVSEPFMHIHKVFTREVISWLCDAKKRSNIYLIAEPQVSMTEFSLRNTRAHVFSNVCYNAQRFGLPMRNEPYGFWDDIDSIIAELAASYPPYRRILARELVDNPGILELSTHTRFRKLIHEPWKALRESHPQYITTPPVLVLFLSKSEFIEWDEEFLRSIYEFGSSQHSSPLLWIISVDTTLKLAIQDLLHPFPSFQYFRLPVSYEECPADAALILHHRFSAFRDMHKNMFDEDEVWPSEKQMSRLIMIVSGIVGFVEVIIRFIDWEDGGGPKSHLETFLAYMVHSPSPSDERPFCAADHFYKRTLSEIPPGLLSVFKQVSSIVRPEIFERDFGGSFELMLALLLSLGKDTLLNVLPHVYRLIWVRATRRSNQGVSYFLADPMRSGQFYVPQSESYLYIFQAFLHTLRHASNLISMLKPMVQETQASAMSYWLTFENLCRTAPNGFCIIGVALLSEQPLLVSTPLRHFDFRCLAHTCDKIGLIDYMRFFRILYLEKVNEPNIVRVRPVSLIDRQFINKCDGLAEPVDFEKMGLPPNRSDRAEIQEWIRLHATRPKYVLLGSGSETVLAVLAARESYGYWFVSGQAVRALEASYIPSSEGTLWRRTEKSLVTKKRRSNIQSCFNRTLPKQQLPKIKCSLQTLSLTVYTKTEIGPIQRY</sequence>
<evidence type="ECO:0000313" key="2">
    <source>
        <dbReference type="Proteomes" id="UP000629468"/>
    </source>
</evidence>
<name>A0A8H7KI02_AGABI</name>
<organism evidence="1 2">
    <name type="scientific">Agaricus bisporus var. burnettii</name>
    <dbReference type="NCBI Taxonomy" id="192524"/>
    <lineage>
        <taxon>Eukaryota</taxon>
        <taxon>Fungi</taxon>
        <taxon>Dikarya</taxon>
        <taxon>Basidiomycota</taxon>
        <taxon>Agaricomycotina</taxon>
        <taxon>Agaricomycetes</taxon>
        <taxon>Agaricomycetidae</taxon>
        <taxon>Agaricales</taxon>
        <taxon>Agaricineae</taxon>
        <taxon>Agaricaceae</taxon>
        <taxon>Agaricus</taxon>
    </lineage>
</organism>
<accession>A0A8H7KI02</accession>
<evidence type="ECO:0000313" key="1">
    <source>
        <dbReference type="EMBL" id="KAF7777696.1"/>
    </source>
</evidence>
<proteinExistence type="predicted"/>
<protein>
    <submittedName>
        <fullName evidence="1">Uncharacterized protein</fullName>
    </submittedName>
</protein>
<reference evidence="1 2" key="1">
    <citation type="journal article" name="Sci. Rep.">
        <title>Telomere-to-telomere assembled and centromere annotated genomes of the two main subspecies of the button mushroom Agaricus bisporus reveal especially polymorphic chromosome ends.</title>
        <authorList>
            <person name="Sonnenberg A.S.M."/>
            <person name="Sedaghat-Telgerd N."/>
            <person name="Lavrijssen B."/>
            <person name="Ohm R.A."/>
            <person name="Hendrickx P.M."/>
            <person name="Scholtmeijer K."/>
            <person name="Baars J.J.P."/>
            <person name="van Peer A."/>
        </authorList>
    </citation>
    <scope>NUCLEOTIDE SEQUENCE [LARGE SCALE GENOMIC DNA]</scope>
    <source>
        <strain evidence="1 2">H119_p4</strain>
    </source>
</reference>
<dbReference type="EMBL" id="JABXXO010000005">
    <property type="protein sequence ID" value="KAF7777696.1"/>
    <property type="molecule type" value="Genomic_DNA"/>
</dbReference>
<dbReference type="AlphaFoldDB" id="A0A8H7KI02"/>
<gene>
    <name evidence="1" type="ORF">Agabi119p4_3768</name>
</gene>
<dbReference type="Proteomes" id="UP000629468">
    <property type="component" value="Unassembled WGS sequence"/>
</dbReference>
<comment type="caution">
    <text evidence="1">The sequence shown here is derived from an EMBL/GenBank/DDBJ whole genome shotgun (WGS) entry which is preliminary data.</text>
</comment>